<dbReference type="Pfam" id="PF02826">
    <property type="entry name" value="2-Hacid_dh_C"/>
    <property type="match status" value="1"/>
</dbReference>
<evidence type="ECO:0000313" key="7">
    <source>
        <dbReference type="EMBL" id="OGC55763.1"/>
    </source>
</evidence>
<evidence type="ECO:0000259" key="5">
    <source>
        <dbReference type="Pfam" id="PF00389"/>
    </source>
</evidence>
<dbReference type="GO" id="GO:0016618">
    <property type="term" value="F:hydroxypyruvate reductase [NAD(P)H] activity"/>
    <property type="evidence" value="ECO:0007669"/>
    <property type="project" value="TreeGrafter"/>
</dbReference>
<dbReference type="PROSITE" id="PS00670">
    <property type="entry name" value="D_2_HYDROXYACID_DH_2"/>
    <property type="match status" value="1"/>
</dbReference>
<proteinExistence type="inferred from homology"/>
<feature type="domain" description="D-isomer specific 2-hydroxyacid dehydrogenase catalytic" evidence="5">
    <location>
        <begin position="3"/>
        <end position="320"/>
    </location>
</feature>
<dbReference type="SUPFAM" id="SSF52283">
    <property type="entry name" value="Formate/glycerate dehydrogenase catalytic domain-like"/>
    <property type="match status" value="1"/>
</dbReference>
<dbReference type="InterPro" id="IPR036291">
    <property type="entry name" value="NAD(P)-bd_dom_sf"/>
</dbReference>
<dbReference type="AlphaFoldDB" id="A0A1F4VGD2"/>
<name>A0A1F4VGD2_UNCKA</name>
<dbReference type="CDD" id="cd05301">
    <property type="entry name" value="GDH"/>
    <property type="match status" value="1"/>
</dbReference>
<dbReference type="Proteomes" id="UP000176504">
    <property type="component" value="Unassembled WGS sequence"/>
</dbReference>
<dbReference type="InterPro" id="IPR050223">
    <property type="entry name" value="D-isomer_2-hydroxyacid_DH"/>
</dbReference>
<dbReference type="PROSITE" id="PS00065">
    <property type="entry name" value="D_2_HYDROXYACID_DH_1"/>
    <property type="match status" value="1"/>
</dbReference>
<dbReference type="GO" id="GO:0005829">
    <property type="term" value="C:cytosol"/>
    <property type="evidence" value="ECO:0007669"/>
    <property type="project" value="TreeGrafter"/>
</dbReference>
<evidence type="ECO:0000256" key="2">
    <source>
        <dbReference type="ARBA" id="ARBA00023002"/>
    </source>
</evidence>
<dbReference type="InterPro" id="IPR006140">
    <property type="entry name" value="D-isomer_DH_NAD-bd"/>
</dbReference>
<keyword evidence="2 4" id="KW-0560">Oxidoreductase</keyword>
<dbReference type="GO" id="GO:0051287">
    <property type="term" value="F:NAD binding"/>
    <property type="evidence" value="ECO:0007669"/>
    <property type="project" value="InterPro"/>
</dbReference>
<evidence type="ECO:0000256" key="4">
    <source>
        <dbReference type="RuleBase" id="RU003719"/>
    </source>
</evidence>
<dbReference type="InterPro" id="IPR029752">
    <property type="entry name" value="D-isomer_DH_CS1"/>
</dbReference>
<keyword evidence="3" id="KW-0520">NAD</keyword>
<dbReference type="SUPFAM" id="SSF51735">
    <property type="entry name" value="NAD(P)-binding Rossmann-fold domains"/>
    <property type="match status" value="1"/>
</dbReference>
<dbReference type="PANTHER" id="PTHR10996:SF283">
    <property type="entry name" value="GLYOXYLATE_HYDROXYPYRUVATE REDUCTASE B"/>
    <property type="match status" value="1"/>
</dbReference>
<sequence>MKILLTREIPQSGIEALKKEFGESLIIHHGPPMTSDQLKESAKGCDGVLSLLTDKITPDVMDAAGDSLRIISNYAVGFDNVDLTAATERRIIVTNTPGVLTEAVAEHTVALLIAVSRRIVEADKFMRTGKYKYWEPMLFLGPKIYGKTLGIVGLGRIGHHTAKILKNGFDMKVLYYDVRRDDDFEREIKAMYVSLDDLLEKSDFVSIHVPLLPSTHHLMSEREFKKMKPTAILVNTSRGPVIDENALVRALKEKWIEGAGIDVFEFEPNLAEGLAELDNIIVTPHIASATREARIEMARLASQSVVDVLVNKKIPENIVNKEVKPRF</sequence>
<dbReference type="Gene3D" id="3.40.50.720">
    <property type="entry name" value="NAD(P)-binding Rossmann-like Domain"/>
    <property type="match status" value="2"/>
</dbReference>
<dbReference type="InterPro" id="IPR006139">
    <property type="entry name" value="D-isomer_2_OHA_DH_cat_dom"/>
</dbReference>
<organism evidence="7 8">
    <name type="scientific">candidate division WWE3 bacterium RIFCSPLOWO2_01_FULL_41_18</name>
    <dbReference type="NCBI Taxonomy" id="1802625"/>
    <lineage>
        <taxon>Bacteria</taxon>
        <taxon>Katanobacteria</taxon>
    </lineage>
</organism>
<dbReference type="EMBL" id="MEVI01000001">
    <property type="protein sequence ID" value="OGC55763.1"/>
    <property type="molecule type" value="Genomic_DNA"/>
</dbReference>
<comment type="similarity">
    <text evidence="1 4">Belongs to the D-isomer specific 2-hydroxyacid dehydrogenase family.</text>
</comment>
<evidence type="ECO:0000256" key="1">
    <source>
        <dbReference type="ARBA" id="ARBA00005854"/>
    </source>
</evidence>
<evidence type="ECO:0000259" key="6">
    <source>
        <dbReference type="Pfam" id="PF02826"/>
    </source>
</evidence>
<dbReference type="FunFam" id="3.40.50.720:FF:000203">
    <property type="entry name" value="D-3-phosphoglycerate dehydrogenase (SerA)"/>
    <property type="match status" value="1"/>
</dbReference>
<dbReference type="Pfam" id="PF00389">
    <property type="entry name" value="2-Hacid_dh"/>
    <property type="match status" value="1"/>
</dbReference>
<protein>
    <submittedName>
        <fullName evidence="7">D-glycerate dehydrogenase</fullName>
    </submittedName>
</protein>
<dbReference type="InterPro" id="IPR029753">
    <property type="entry name" value="D-isomer_DH_CS"/>
</dbReference>
<dbReference type="PANTHER" id="PTHR10996">
    <property type="entry name" value="2-HYDROXYACID DEHYDROGENASE-RELATED"/>
    <property type="match status" value="1"/>
</dbReference>
<gene>
    <name evidence="7" type="ORF">A3A78_01850</name>
</gene>
<evidence type="ECO:0000256" key="3">
    <source>
        <dbReference type="ARBA" id="ARBA00023027"/>
    </source>
</evidence>
<feature type="domain" description="D-isomer specific 2-hydroxyacid dehydrogenase NAD-binding" evidence="6">
    <location>
        <begin position="109"/>
        <end position="287"/>
    </location>
</feature>
<evidence type="ECO:0000313" key="8">
    <source>
        <dbReference type="Proteomes" id="UP000176504"/>
    </source>
</evidence>
<reference evidence="7 8" key="1">
    <citation type="journal article" date="2016" name="Nat. Commun.">
        <title>Thousands of microbial genomes shed light on interconnected biogeochemical processes in an aquifer system.</title>
        <authorList>
            <person name="Anantharaman K."/>
            <person name="Brown C.T."/>
            <person name="Hug L.A."/>
            <person name="Sharon I."/>
            <person name="Castelle C.J."/>
            <person name="Probst A.J."/>
            <person name="Thomas B.C."/>
            <person name="Singh A."/>
            <person name="Wilkins M.J."/>
            <person name="Karaoz U."/>
            <person name="Brodie E.L."/>
            <person name="Williams K.H."/>
            <person name="Hubbard S.S."/>
            <person name="Banfield J.F."/>
        </authorList>
    </citation>
    <scope>NUCLEOTIDE SEQUENCE [LARGE SCALE GENOMIC DNA]</scope>
</reference>
<comment type="caution">
    <text evidence="7">The sequence shown here is derived from an EMBL/GenBank/DDBJ whole genome shotgun (WGS) entry which is preliminary data.</text>
</comment>
<dbReference type="PROSITE" id="PS00671">
    <property type="entry name" value="D_2_HYDROXYACID_DH_3"/>
    <property type="match status" value="1"/>
</dbReference>
<dbReference type="GO" id="GO:0030267">
    <property type="term" value="F:glyoxylate reductase (NADPH) activity"/>
    <property type="evidence" value="ECO:0007669"/>
    <property type="project" value="TreeGrafter"/>
</dbReference>
<accession>A0A1F4VGD2</accession>